<dbReference type="RefSeq" id="WP_338878449.1">
    <property type="nucleotide sequence ID" value="NZ_CP148753.1"/>
</dbReference>
<dbReference type="InterPro" id="IPR011662">
    <property type="entry name" value="Secretin/TonB_short_N"/>
</dbReference>
<evidence type="ECO:0000256" key="9">
    <source>
        <dbReference type="ARBA" id="ARBA00023065"/>
    </source>
</evidence>
<dbReference type="Gene3D" id="3.55.50.30">
    <property type="match status" value="1"/>
</dbReference>
<keyword evidence="5" id="KW-0410">Iron transport</keyword>
<dbReference type="SUPFAM" id="SSF56935">
    <property type="entry name" value="Porins"/>
    <property type="match status" value="1"/>
</dbReference>
<keyword evidence="13 14" id="KW-0998">Cell outer membrane</keyword>
<comment type="subcellular location">
    <subcellularLocation>
        <location evidence="1 14">Cell outer membrane</location>
        <topology evidence="1 14">Multi-pass membrane protein</topology>
    </subcellularLocation>
</comment>
<keyword evidence="8" id="KW-0408">Iron</keyword>
<proteinExistence type="inferred from homology"/>
<keyword evidence="10 16" id="KW-0798">TonB box</keyword>
<dbReference type="InterPro" id="IPR010105">
    <property type="entry name" value="TonB_sidphr_rcpt"/>
</dbReference>
<evidence type="ECO:0000256" key="5">
    <source>
        <dbReference type="ARBA" id="ARBA00022496"/>
    </source>
</evidence>
<dbReference type="InterPro" id="IPR039426">
    <property type="entry name" value="TonB-dep_rcpt-like"/>
</dbReference>
<dbReference type="Pfam" id="PF00593">
    <property type="entry name" value="TonB_dep_Rec_b-barrel"/>
    <property type="match status" value="1"/>
</dbReference>
<dbReference type="CDD" id="cd01347">
    <property type="entry name" value="ligand_gated_channel"/>
    <property type="match status" value="1"/>
</dbReference>
<dbReference type="NCBIfam" id="TIGR01783">
    <property type="entry name" value="TonB-siderophor"/>
    <property type="match status" value="1"/>
</dbReference>
<keyword evidence="4 14" id="KW-1134">Transmembrane beta strand</keyword>
<evidence type="ECO:0000256" key="16">
    <source>
        <dbReference type="RuleBase" id="RU003357"/>
    </source>
</evidence>
<feature type="domain" description="Secretin/TonB short N-terminal" evidence="17">
    <location>
        <begin position="102"/>
        <end position="153"/>
    </location>
</feature>
<evidence type="ECO:0000256" key="6">
    <source>
        <dbReference type="ARBA" id="ARBA00022692"/>
    </source>
</evidence>
<keyword evidence="3 14" id="KW-0813">Transport</keyword>
<evidence type="ECO:0000256" key="3">
    <source>
        <dbReference type="ARBA" id="ARBA00022448"/>
    </source>
</evidence>
<accession>A0ABZ2RTH7</accession>
<dbReference type="InterPro" id="IPR000531">
    <property type="entry name" value="Beta-barrel_TonB"/>
</dbReference>
<dbReference type="SMART" id="SM00965">
    <property type="entry name" value="STN"/>
    <property type="match status" value="1"/>
</dbReference>
<dbReference type="PANTHER" id="PTHR32552:SF74">
    <property type="entry name" value="HYDROXAMATE SIDEROPHORE RECEPTOR FHUE"/>
    <property type="match status" value="1"/>
</dbReference>
<dbReference type="PROSITE" id="PS01156">
    <property type="entry name" value="TONB_DEPENDENT_REC_2"/>
    <property type="match status" value="1"/>
</dbReference>
<evidence type="ECO:0000256" key="10">
    <source>
        <dbReference type="ARBA" id="ARBA00023077"/>
    </source>
</evidence>
<dbReference type="Proteomes" id="UP001456224">
    <property type="component" value="Chromosome"/>
</dbReference>
<keyword evidence="12 18" id="KW-0675">Receptor</keyword>
<keyword evidence="7" id="KW-0732">Signal</keyword>
<name>A0ABZ2RTH7_9BURK</name>
<gene>
    <name evidence="18" type="ORF">WHX56_16965</name>
</gene>
<dbReference type="InterPro" id="IPR012910">
    <property type="entry name" value="Plug_dom"/>
</dbReference>
<evidence type="ECO:0000256" key="12">
    <source>
        <dbReference type="ARBA" id="ARBA00023170"/>
    </source>
</evidence>
<evidence type="ECO:0000313" key="18">
    <source>
        <dbReference type="EMBL" id="WXR71348.1"/>
    </source>
</evidence>
<sequence length="851" mass="93037">MREDQIDMSMASLSLFSTTPEGFRLMLRRPTRIRADRAPITDPRLAIRPLALSLHLALAGLICGAAAWAPLAQAQAADVRDYAIPAGPLTAALNQLAAEAGVFLTAPGTLTQGKTTAGLQGRHSVQAAFQTLLSGSGLQAVRQADGAYTLRAETAGANAATVLEPVTVLGNFDAPASEGTGSYMMPVSSTATKMNLSIKETPQSISIITRQQIEDQQLNSMTDVLNQTPGITMSQDGGERFNIYSRGSAMDTYQLDGVTTTQVNQSRTMPSTLLDMALYDRVEVVRGATGLMTGAGSPSGTVNLIRKRPTHEFQAHVQVGAGSWDLYRAEADISGPLIDNGKLRGRLVAATQDNHTFMDAYTQDKDVLYGVVEADLTDSTLLRFGIDHQRYKATGAPGVPLIFTNGDQTRFSRSTSSGARWMYDEFKTTNYTVNFEQALAHDWQFKVAANYMDVSRSNLNGSYRVGSGLSFLNQATGNAGVLAYRAGASQTQTGVDVTIQGPFELGGRMHEFIAGFNFQDYENKHKGWDVGVSTVNFYTWDNNMARPGNTGTVGEIFNVNSRQSGSYAAFRLNPINDVHLILGARRSDYNYDYHYESPTDNFLQTYNMRARGEITPYAGIVYDLTPEQSIYASYTDIFQPQSSQDRNGNVLDPIVGKNYEMGWKGEFLNRRLNTSVAIYRSQKDNVAELDAGFTVPGTDNSAYRAAKGAKTTGIDLEVAGEVLPGWNVHAGFSHAKSEDAQGKQLLSQLPVNTLRLWTTYRLGGEWNGLTVGGGIDWTSKTSLYFSRYDSTVRQDAYTVVNLMARYQFNKKLAATLNVNNLFDKTYYQGIGGSYGHYGSPRYAGVTLRYDF</sequence>
<keyword evidence="6 14" id="KW-0812">Transmembrane</keyword>
<dbReference type="Gene3D" id="2.40.170.20">
    <property type="entry name" value="TonB-dependent receptor, beta-barrel domain"/>
    <property type="match status" value="1"/>
</dbReference>
<dbReference type="PROSITE" id="PS52016">
    <property type="entry name" value="TONB_DEPENDENT_REC_3"/>
    <property type="match status" value="1"/>
</dbReference>
<evidence type="ECO:0000256" key="7">
    <source>
        <dbReference type="ARBA" id="ARBA00022729"/>
    </source>
</evidence>
<dbReference type="InterPro" id="IPR037066">
    <property type="entry name" value="Plug_dom_sf"/>
</dbReference>
<protein>
    <submittedName>
        <fullName evidence="18">TonB-dependent siderophore receptor</fullName>
    </submittedName>
</protein>
<evidence type="ECO:0000313" key="19">
    <source>
        <dbReference type="Proteomes" id="UP001456224"/>
    </source>
</evidence>
<dbReference type="Gene3D" id="2.170.130.10">
    <property type="entry name" value="TonB-dependent receptor, plug domain"/>
    <property type="match status" value="1"/>
</dbReference>
<reference evidence="18 19" key="1">
    <citation type="submission" date="2024-03" db="EMBL/GenBank/DDBJ databases">
        <title>Reference genomes for the five species model microbial community.</title>
        <authorList>
            <person name="Padfield D."/>
        </authorList>
    </citation>
    <scope>NUCLEOTIDE SEQUENCE [LARGE SCALE GENOMIC DNA]</scope>
    <source>
        <strain evidence="18 19">AB1</strain>
    </source>
</reference>
<dbReference type="InterPro" id="IPR010917">
    <property type="entry name" value="TonB_rcpt_CS"/>
</dbReference>
<evidence type="ECO:0000256" key="2">
    <source>
        <dbReference type="ARBA" id="ARBA00009810"/>
    </source>
</evidence>
<evidence type="ECO:0000259" key="17">
    <source>
        <dbReference type="SMART" id="SM00965"/>
    </source>
</evidence>
<evidence type="ECO:0000256" key="1">
    <source>
        <dbReference type="ARBA" id="ARBA00004571"/>
    </source>
</evidence>
<evidence type="ECO:0000256" key="14">
    <source>
        <dbReference type="PROSITE-ProRule" id="PRU01360"/>
    </source>
</evidence>
<organism evidence="18 19">
    <name type="scientific">Achromobacter veterisilvae</name>
    <dbReference type="NCBI Taxonomy" id="2069367"/>
    <lineage>
        <taxon>Bacteria</taxon>
        <taxon>Pseudomonadati</taxon>
        <taxon>Pseudomonadota</taxon>
        <taxon>Betaproteobacteria</taxon>
        <taxon>Burkholderiales</taxon>
        <taxon>Alcaligenaceae</taxon>
        <taxon>Achromobacter</taxon>
    </lineage>
</organism>
<evidence type="ECO:0000256" key="15">
    <source>
        <dbReference type="PROSITE-ProRule" id="PRU10144"/>
    </source>
</evidence>
<evidence type="ECO:0000256" key="4">
    <source>
        <dbReference type="ARBA" id="ARBA00022452"/>
    </source>
</evidence>
<evidence type="ECO:0000256" key="8">
    <source>
        <dbReference type="ARBA" id="ARBA00023004"/>
    </source>
</evidence>
<dbReference type="EMBL" id="CP148753">
    <property type="protein sequence ID" value="WXR71348.1"/>
    <property type="molecule type" value="Genomic_DNA"/>
</dbReference>
<evidence type="ECO:0000256" key="13">
    <source>
        <dbReference type="ARBA" id="ARBA00023237"/>
    </source>
</evidence>
<dbReference type="PANTHER" id="PTHR32552">
    <property type="entry name" value="FERRICHROME IRON RECEPTOR-RELATED"/>
    <property type="match status" value="1"/>
</dbReference>
<evidence type="ECO:0000256" key="11">
    <source>
        <dbReference type="ARBA" id="ARBA00023136"/>
    </source>
</evidence>
<keyword evidence="9" id="KW-0406">Ion transport</keyword>
<feature type="short sequence motif" description="TonB C-terminal box" evidence="15">
    <location>
        <begin position="834"/>
        <end position="851"/>
    </location>
</feature>
<dbReference type="InterPro" id="IPR036942">
    <property type="entry name" value="Beta-barrel_TonB_sf"/>
</dbReference>
<keyword evidence="11 14" id="KW-0472">Membrane</keyword>
<dbReference type="Pfam" id="PF07715">
    <property type="entry name" value="Plug"/>
    <property type="match status" value="1"/>
</dbReference>
<comment type="similarity">
    <text evidence="2 14 16">Belongs to the TonB-dependent receptor family.</text>
</comment>
<keyword evidence="19" id="KW-1185">Reference proteome</keyword>
<dbReference type="Pfam" id="PF07660">
    <property type="entry name" value="STN"/>
    <property type="match status" value="1"/>
</dbReference>